<feature type="region of interest" description="Disordered" evidence="1">
    <location>
        <begin position="63"/>
        <end position="129"/>
    </location>
</feature>
<feature type="compositionally biased region" description="Basic and acidic residues" evidence="1">
    <location>
        <begin position="288"/>
        <end position="305"/>
    </location>
</feature>
<dbReference type="Proteomes" id="UP000567179">
    <property type="component" value="Unassembled WGS sequence"/>
</dbReference>
<dbReference type="AlphaFoldDB" id="A0A8H5ESR3"/>
<keyword evidence="3" id="KW-1185">Reference proteome</keyword>
<feature type="compositionally biased region" description="Polar residues" evidence="1">
    <location>
        <begin position="203"/>
        <end position="227"/>
    </location>
</feature>
<dbReference type="EMBL" id="JAACJJ010000057">
    <property type="protein sequence ID" value="KAF5310994.1"/>
    <property type="molecule type" value="Genomic_DNA"/>
</dbReference>
<comment type="caution">
    <text evidence="2">The sequence shown here is derived from an EMBL/GenBank/DDBJ whole genome shotgun (WGS) entry which is preliminary data.</text>
</comment>
<reference evidence="2 3" key="1">
    <citation type="journal article" date="2020" name="ISME J.">
        <title>Uncovering the hidden diversity of litter-decomposition mechanisms in mushroom-forming fungi.</title>
        <authorList>
            <person name="Floudas D."/>
            <person name="Bentzer J."/>
            <person name="Ahren D."/>
            <person name="Johansson T."/>
            <person name="Persson P."/>
            <person name="Tunlid A."/>
        </authorList>
    </citation>
    <scope>NUCLEOTIDE SEQUENCE [LARGE SCALE GENOMIC DNA]</scope>
    <source>
        <strain evidence="2 3">CBS 101986</strain>
    </source>
</reference>
<feature type="region of interest" description="Disordered" evidence="1">
    <location>
        <begin position="255"/>
        <end position="407"/>
    </location>
</feature>
<feature type="compositionally biased region" description="Low complexity" evidence="1">
    <location>
        <begin position="312"/>
        <end position="325"/>
    </location>
</feature>
<organism evidence="2 3">
    <name type="scientific">Psilocybe cf. subviscida</name>
    <dbReference type="NCBI Taxonomy" id="2480587"/>
    <lineage>
        <taxon>Eukaryota</taxon>
        <taxon>Fungi</taxon>
        <taxon>Dikarya</taxon>
        <taxon>Basidiomycota</taxon>
        <taxon>Agaricomycotina</taxon>
        <taxon>Agaricomycetes</taxon>
        <taxon>Agaricomycetidae</taxon>
        <taxon>Agaricales</taxon>
        <taxon>Agaricineae</taxon>
        <taxon>Strophariaceae</taxon>
        <taxon>Psilocybe</taxon>
    </lineage>
</organism>
<feature type="compositionally biased region" description="Polar residues" evidence="1">
    <location>
        <begin position="340"/>
        <end position="358"/>
    </location>
</feature>
<feature type="region of interest" description="Disordered" evidence="1">
    <location>
        <begin position="167"/>
        <end position="243"/>
    </location>
</feature>
<feature type="compositionally biased region" description="Polar residues" evidence="1">
    <location>
        <begin position="391"/>
        <end position="401"/>
    </location>
</feature>
<gene>
    <name evidence="2" type="ORF">D9619_007920</name>
</gene>
<feature type="region of interest" description="Disordered" evidence="1">
    <location>
        <begin position="419"/>
        <end position="466"/>
    </location>
</feature>
<protein>
    <submittedName>
        <fullName evidence="2">Uncharacterized protein</fullName>
    </submittedName>
</protein>
<feature type="compositionally biased region" description="Polar residues" evidence="1">
    <location>
        <begin position="431"/>
        <end position="446"/>
    </location>
</feature>
<feature type="compositionally biased region" description="Polar residues" evidence="1">
    <location>
        <begin position="167"/>
        <end position="186"/>
    </location>
</feature>
<evidence type="ECO:0000313" key="2">
    <source>
        <dbReference type="EMBL" id="KAF5310994.1"/>
    </source>
</evidence>
<accession>A0A8H5ESR3</accession>
<name>A0A8H5ESR3_9AGAR</name>
<proteinExistence type="predicted"/>
<feature type="compositionally biased region" description="Basic and acidic residues" evidence="1">
    <location>
        <begin position="67"/>
        <end position="103"/>
    </location>
</feature>
<sequence>MSGCRTCRPLSEQESSQLIILSVADTPSMCAPQVLCSGVQFERNVLFCSHLPRSNVTTMTMQLDQTTRQDQRSRRIQERRDANTDKVIRQRNEQSKQIRRETNEALAGTIANDQPSQTRPPPEYSDDEIELPSRSVSTPLENPPGIFPSVNSTPTCVVSQTTYLSLPNSTATSFTSPSALTSSMPPLSSWPEANESFARSEPLPSQSSGQMPTQTLPTPSSPRQFTAEQKAKGRETPVAPTKFWEQKDTTKYYSLPRGTKTLEPALLNQRSSTSKKESNRSSKPVKLTMKEIAARERLEQERDKQQAAQKLSTASVATRRSSVAAQDTVSEAGKADQASVPANRSPKSVTQAHTTSSPVRPFQAPQTGAAETAEHEAPIPGVPTPGLMGVQQDSQLLSDSNPGGREAIFNSLADEWNLPQTESAQPPGRAVSSQAANPAENSSQSDPVHPVCDAQPSSVPSDPITVYNEAPTQIPELAAPPRTDASSSAAAIDEVPLLADSVLELSGKDKRDGIQNEPPVKTVTLYIPSKSPRIQATEPTDISRGVVPPPRHDLIRQPAMLPDPTASQSSTVYTVSQSSNPVQVITETPRVDEASRADMPALIFSVLPPPPVTSTPVQQPSFHSQAVYNEHTPQIQYQRVPTSRGVAEDTATVAASPGSHPREGISEVPMSNTAFHVAKYGFVPTQEPSGDAGVSDIQLWTGP</sequence>
<evidence type="ECO:0000256" key="1">
    <source>
        <dbReference type="SAM" id="MobiDB-lite"/>
    </source>
</evidence>
<evidence type="ECO:0000313" key="3">
    <source>
        <dbReference type="Proteomes" id="UP000567179"/>
    </source>
</evidence>